<keyword evidence="2" id="KW-1185">Reference proteome</keyword>
<organism evidence="1 2">
    <name type="scientific">Candidatus Enterococcus willemsii</name>
    <dbReference type="NCBI Taxonomy" id="1857215"/>
    <lineage>
        <taxon>Bacteria</taxon>
        <taxon>Bacillati</taxon>
        <taxon>Bacillota</taxon>
        <taxon>Bacilli</taxon>
        <taxon>Lactobacillales</taxon>
        <taxon>Enterococcaceae</taxon>
        <taxon>Enterococcus</taxon>
    </lineage>
</organism>
<dbReference type="InterPro" id="IPR052552">
    <property type="entry name" value="YeaO-like"/>
</dbReference>
<proteinExistence type="predicted"/>
<dbReference type="PANTHER" id="PTHR36849:SF1">
    <property type="entry name" value="CYTOPLASMIC PROTEIN"/>
    <property type="match status" value="1"/>
</dbReference>
<sequence length="123" mass="14436">MGKLKIKRAYEEMTPEDGKRILVDRVWPRGIKKETLHLDLWAKDIAPTKELRQQFNHQVEKFSWFQTNYRTELAANSSVTAFIQQISEWLQTENVTLIYSAKDTQHNQAVVLAQFLKEELAIC</sequence>
<name>A0ABQ6YYV2_9ENTE</name>
<evidence type="ECO:0000313" key="1">
    <source>
        <dbReference type="EMBL" id="KAF1302860.1"/>
    </source>
</evidence>
<dbReference type="Proteomes" id="UP000782705">
    <property type="component" value="Unassembled WGS sequence"/>
</dbReference>
<dbReference type="RefSeq" id="WP_161902520.1">
    <property type="nucleotide sequence ID" value="NZ_MAEL01000045.1"/>
</dbReference>
<dbReference type="PANTHER" id="PTHR36849">
    <property type="entry name" value="CYTOPLASMIC PROTEIN-RELATED"/>
    <property type="match status" value="1"/>
</dbReference>
<evidence type="ECO:0000313" key="2">
    <source>
        <dbReference type="Proteomes" id="UP000782705"/>
    </source>
</evidence>
<reference evidence="1 2" key="1">
    <citation type="submission" date="2016-06" db="EMBL/GenBank/DDBJ databases">
        <title>Four novel species of enterococci isolated from chicken manure.</title>
        <authorList>
            <person name="Van Tyne D."/>
        </authorList>
    </citation>
    <scope>NUCLEOTIDE SEQUENCE [LARGE SCALE GENOMIC DNA]</scope>
    <source>
        <strain evidence="1 2">CU12B</strain>
    </source>
</reference>
<protein>
    <recommendedName>
        <fullName evidence="3">DUF488 domain-containing protein</fullName>
    </recommendedName>
</protein>
<gene>
    <name evidence="1" type="ORF">BAU17_11640</name>
</gene>
<accession>A0ABQ6YYV2</accession>
<comment type="caution">
    <text evidence="1">The sequence shown here is derived from an EMBL/GenBank/DDBJ whole genome shotgun (WGS) entry which is preliminary data.</text>
</comment>
<dbReference type="Pfam" id="PF22752">
    <property type="entry name" value="DUF488-N3i"/>
    <property type="match status" value="1"/>
</dbReference>
<dbReference type="EMBL" id="MAEL01000045">
    <property type="protein sequence ID" value="KAF1302860.1"/>
    <property type="molecule type" value="Genomic_DNA"/>
</dbReference>
<evidence type="ECO:0008006" key="3">
    <source>
        <dbReference type="Google" id="ProtNLM"/>
    </source>
</evidence>